<organism evidence="4 5">
    <name type="scientific">Splendidivirga corallicola</name>
    <dbReference type="NCBI Taxonomy" id="3051826"/>
    <lineage>
        <taxon>Bacteria</taxon>
        <taxon>Pseudomonadati</taxon>
        <taxon>Bacteroidota</taxon>
        <taxon>Cytophagia</taxon>
        <taxon>Cytophagales</taxon>
        <taxon>Splendidivirgaceae</taxon>
        <taxon>Splendidivirga</taxon>
    </lineage>
</organism>
<dbReference type="EMBL" id="JAUJEA010000002">
    <property type="protein sequence ID" value="MDN5201205.1"/>
    <property type="molecule type" value="Genomic_DNA"/>
</dbReference>
<dbReference type="InterPro" id="IPR001296">
    <property type="entry name" value="Glyco_trans_1"/>
</dbReference>
<evidence type="ECO:0000256" key="1">
    <source>
        <dbReference type="ARBA" id="ARBA00022679"/>
    </source>
</evidence>
<comment type="caution">
    <text evidence="4">The sequence shown here is derived from an EMBL/GenBank/DDBJ whole genome shotgun (WGS) entry which is preliminary data.</text>
</comment>
<proteinExistence type="predicted"/>
<protein>
    <submittedName>
        <fullName evidence="4">Glycosyltransferase family 1 protein</fullName>
    </submittedName>
</protein>
<dbReference type="Proteomes" id="UP001172082">
    <property type="component" value="Unassembled WGS sequence"/>
</dbReference>
<accession>A0ABT8KKG5</accession>
<name>A0ABT8KKG5_9BACT</name>
<evidence type="ECO:0000313" key="4">
    <source>
        <dbReference type="EMBL" id="MDN5201205.1"/>
    </source>
</evidence>
<evidence type="ECO:0000313" key="5">
    <source>
        <dbReference type="Proteomes" id="UP001172082"/>
    </source>
</evidence>
<dbReference type="Pfam" id="PF13439">
    <property type="entry name" value="Glyco_transf_4"/>
    <property type="match status" value="1"/>
</dbReference>
<keyword evidence="5" id="KW-1185">Reference proteome</keyword>
<evidence type="ECO:0000259" key="3">
    <source>
        <dbReference type="Pfam" id="PF13439"/>
    </source>
</evidence>
<reference evidence="4" key="1">
    <citation type="submission" date="2023-06" db="EMBL/GenBank/DDBJ databases">
        <title>Genomic of Parafulvivirga corallium.</title>
        <authorList>
            <person name="Wang G."/>
        </authorList>
    </citation>
    <scope>NUCLEOTIDE SEQUENCE</scope>
    <source>
        <strain evidence="4">BMA10</strain>
    </source>
</reference>
<dbReference type="InterPro" id="IPR028098">
    <property type="entry name" value="Glyco_trans_4-like_N"/>
</dbReference>
<feature type="domain" description="Glycosyltransferase subfamily 4-like N-terminal" evidence="3">
    <location>
        <begin position="57"/>
        <end position="153"/>
    </location>
</feature>
<sequence length="335" mass="38260">MHKINLAILKRNHDPTSLMVYLNNITKELGNFDLHIQYFSENTEIPKSCNLIWEPALAMRRIPKIYKKNDLPIVASIHGVKSYSLPINEIATNIYTRIYELLLKQQLSADWKWFKNRMTKVVAVSEYGANEVIKAFDIPKSKVDFIYNGIDHSIFNLEVMPIKHEKTYFFHVSTNNPLKNVSRIIEAYNDISSPKPDLVLATPGFKIKKRTEGIYIINSLLSQAELARWYKGAIALVMPSLRETFGMPLIEAMACGCPVITSNITGCSEISGKAALKVNPRSVNEIRTSMEMFIHDKSIKKELSNEGIKQSEKFSWTKSAAQFYKLFKSVQYGRV</sequence>
<gene>
    <name evidence="4" type="ORF">QQ008_07525</name>
</gene>
<dbReference type="Gene3D" id="3.40.50.2000">
    <property type="entry name" value="Glycogen Phosphorylase B"/>
    <property type="match status" value="2"/>
</dbReference>
<dbReference type="PANTHER" id="PTHR46401">
    <property type="entry name" value="GLYCOSYLTRANSFERASE WBBK-RELATED"/>
    <property type="match status" value="1"/>
</dbReference>
<dbReference type="Pfam" id="PF00534">
    <property type="entry name" value="Glycos_transf_1"/>
    <property type="match status" value="1"/>
</dbReference>
<dbReference type="SUPFAM" id="SSF53756">
    <property type="entry name" value="UDP-Glycosyltransferase/glycogen phosphorylase"/>
    <property type="match status" value="1"/>
</dbReference>
<evidence type="ECO:0000259" key="2">
    <source>
        <dbReference type="Pfam" id="PF00534"/>
    </source>
</evidence>
<feature type="domain" description="Glycosyl transferase family 1" evidence="2">
    <location>
        <begin position="161"/>
        <end position="309"/>
    </location>
</feature>
<dbReference type="RefSeq" id="WP_346751231.1">
    <property type="nucleotide sequence ID" value="NZ_JAUJEA010000002.1"/>
</dbReference>
<keyword evidence="1" id="KW-0808">Transferase</keyword>
<dbReference type="CDD" id="cd03809">
    <property type="entry name" value="GT4_MtfB-like"/>
    <property type="match status" value="1"/>
</dbReference>
<dbReference type="PANTHER" id="PTHR46401:SF2">
    <property type="entry name" value="GLYCOSYLTRANSFERASE WBBK-RELATED"/>
    <property type="match status" value="1"/>
</dbReference>